<name>A0A015I6S5_RHIIW</name>
<dbReference type="Proteomes" id="UP000022910">
    <property type="component" value="Unassembled WGS sequence"/>
</dbReference>
<sequence>MQSTIENCWLKTGILPKDDEVEIDLEFHAETQVHLMHMRELEEVQDLIDQLYLENPFTADEFIQYDNFRLTAEMISNEEILKAILLNNPNNQEEVEDFDPLPPITHNEAIKHYDKMILYLEQQEDNFDMKKK</sequence>
<evidence type="ECO:0000313" key="2">
    <source>
        <dbReference type="Proteomes" id="UP000022910"/>
    </source>
</evidence>
<dbReference type="EMBL" id="JEMT01029224">
    <property type="protein sequence ID" value="EXX52747.1"/>
    <property type="molecule type" value="Genomic_DNA"/>
</dbReference>
<comment type="caution">
    <text evidence="1">The sequence shown here is derived from an EMBL/GenBank/DDBJ whole genome shotgun (WGS) entry which is preliminary data.</text>
</comment>
<gene>
    <name evidence="1" type="ORF">RirG_250250</name>
</gene>
<accession>A0A015I6S5</accession>
<keyword evidence="2" id="KW-1185">Reference proteome</keyword>
<protein>
    <submittedName>
        <fullName evidence="1">Uncharacterized protein</fullName>
    </submittedName>
</protein>
<proteinExistence type="predicted"/>
<evidence type="ECO:0000313" key="1">
    <source>
        <dbReference type="EMBL" id="EXX52747.1"/>
    </source>
</evidence>
<dbReference type="OrthoDB" id="2468756at2759"/>
<dbReference type="HOGENOM" id="CLU_018294_3_2_1"/>
<dbReference type="AlphaFoldDB" id="A0A015I6S5"/>
<organism evidence="1 2">
    <name type="scientific">Rhizophagus irregularis (strain DAOM 197198w)</name>
    <name type="common">Glomus intraradices</name>
    <dbReference type="NCBI Taxonomy" id="1432141"/>
    <lineage>
        <taxon>Eukaryota</taxon>
        <taxon>Fungi</taxon>
        <taxon>Fungi incertae sedis</taxon>
        <taxon>Mucoromycota</taxon>
        <taxon>Glomeromycotina</taxon>
        <taxon>Glomeromycetes</taxon>
        <taxon>Glomerales</taxon>
        <taxon>Glomeraceae</taxon>
        <taxon>Rhizophagus</taxon>
    </lineage>
</organism>
<reference evidence="1 2" key="1">
    <citation type="submission" date="2014-02" db="EMBL/GenBank/DDBJ databases">
        <title>Single nucleus genome sequencing reveals high similarity among nuclei of an endomycorrhizal fungus.</title>
        <authorList>
            <person name="Lin K."/>
            <person name="Geurts R."/>
            <person name="Zhang Z."/>
            <person name="Limpens E."/>
            <person name="Saunders D.G."/>
            <person name="Mu D."/>
            <person name="Pang E."/>
            <person name="Cao H."/>
            <person name="Cha H."/>
            <person name="Lin T."/>
            <person name="Zhou Q."/>
            <person name="Shang Y."/>
            <person name="Li Y."/>
            <person name="Ivanov S."/>
            <person name="Sharma T."/>
            <person name="Velzen R.V."/>
            <person name="Ruijter N.D."/>
            <person name="Aanen D.K."/>
            <person name="Win J."/>
            <person name="Kamoun S."/>
            <person name="Bisseling T."/>
            <person name="Huang S."/>
        </authorList>
    </citation>
    <scope>NUCLEOTIDE SEQUENCE [LARGE SCALE GENOMIC DNA]</scope>
    <source>
        <strain evidence="2">DAOM197198w</strain>
    </source>
</reference>